<dbReference type="KEGG" id="mng:MNEG_13553"/>
<feature type="domain" description="ATPase AAA-type core" evidence="2">
    <location>
        <begin position="134"/>
        <end position="214"/>
    </location>
</feature>
<dbReference type="InterPro" id="IPR050052">
    <property type="entry name" value="ATP-dep_Clp_protease_ClpX"/>
</dbReference>
<protein>
    <submittedName>
        <fullName evidence="3">ATP-dependent protease ATP-binding subunit HslU</fullName>
    </submittedName>
</protein>
<dbReference type="EMBL" id="KK104114">
    <property type="protein sequence ID" value="KIY94409.1"/>
    <property type="molecule type" value="Genomic_DNA"/>
</dbReference>
<keyword evidence="3" id="KW-0067">ATP-binding</keyword>
<keyword evidence="4" id="KW-1185">Reference proteome</keyword>
<dbReference type="STRING" id="145388.A0A0D2LRU8"/>
<dbReference type="InterPro" id="IPR003959">
    <property type="entry name" value="ATPase_AAA_core"/>
</dbReference>
<dbReference type="SUPFAM" id="SSF52540">
    <property type="entry name" value="P-loop containing nucleoside triphosphate hydrolases"/>
    <property type="match status" value="1"/>
</dbReference>
<proteinExistence type="predicted"/>
<sequence>MIGPTGCGKTEIARRLAQLADAPFVKVEATKFTEVGFHGRDVDSIVRDLLDNAALLVRGKLRERAASKVSEAVEELILRALLEAHPSAGPERLEELRAKYSLLEQLPTCPRAPQGGVVSFDFGRMLGGGGRRERRRTTVAEARPLLEEAEEVVMREALRSAQQDGIVFIDEIDKIVTPHGALRHGTDPSSEGVQRDLLPIIEGSTVSTKHGNVSATQLGTRQQHI</sequence>
<dbReference type="PANTHER" id="PTHR48102">
    <property type="entry name" value="ATP-DEPENDENT CLP PROTEASE ATP-BINDING SUBUNIT CLPX-LIKE, MITOCHONDRIAL-RELATED"/>
    <property type="match status" value="1"/>
</dbReference>
<dbReference type="Pfam" id="PF07724">
    <property type="entry name" value="AAA_2"/>
    <property type="match status" value="1"/>
</dbReference>
<organism evidence="3 4">
    <name type="scientific">Monoraphidium neglectum</name>
    <dbReference type="NCBI Taxonomy" id="145388"/>
    <lineage>
        <taxon>Eukaryota</taxon>
        <taxon>Viridiplantae</taxon>
        <taxon>Chlorophyta</taxon>
        <taxon>core chlorophytes</taxon>
        <taxon>Chlorophyceae</taxon>
        <taxon>CS clade</taxon>
        <taxon>Sphaeropleales</taxon>
        <taxon>Selenastraceae</taxon>
        <taxon>Monoraphidium</taxon>
    </lineage>
</organism>
<dbReference type="GO" id="GO:0005524">
    <property type="term" value="F:ATP binding"/>
    <property type="evidence" value="ECO:0007669"/>
    <property type="project" value="UniProtKB-KW"/>
</dbReference>
<dbReference type="Gene3D" id="3.40.50.300">
    <property type="entry name" value="P-loop containing nucleotide triphosphate hydrolases"/>
    <property type="match status" value="2"/>
</dbReference>
<evidence type="ECO:0000259" key="1">
    <source>
        <dbReference type="Pfam" id="PF00004"/>
    </source>
</evidence>
<dbReference type="GO" id="GO:0051603">
    <property type="term" value="P:proteolysis involved in protein catabolic process"/>
    <property type="evidence" value="ECO:0007669"/>
    <property type="project" value="TreeGrafter"/>
</dbReference>
<keyword evidence="3" id="KW-0645">Protease</keyword>
<evidence type="ECO:0000313" key="3">
    <source>
        <dbReference type="EMBL" id="KIY94409.1"/>
    </source>
</evidence>
<dbReference type="RefSeq" id="XP_013893429.1">
    <property type="nucleotide sequence ID" value="XM_014037975.1"/>
</dbReference>
<dbReference type="GeneID" id="25731027"/>
<keyword evidence="3" id="KW-0378">Hydrolase</keyword>
<dbReference type="GO" id="GO:0009376">
    <property type="term" value="C:HslUV protease complex"/>
    <property type="evidence" value="ECO:0007669"/>
    <property type="project" value="TreeGrafter"/>
</dbReference>
<feature type="domain" description="ATPase AAA-type core" evidence="1">
    <location>
        <begin position="1"/>
        <end position="45"/>
    </location>
</feature>
<accession>A0A0D2LRU8</accession>
<dbReference type="AlphaFoldDB" id="A0A0D2LRU8"/>
<dbReference type="GO" id="GO:0008233">
    <property type="term" value="F:peptidase activity"/>
    <property type="evidence" value="ECO:0007669"/>
    <property type="project" value="UniProtKB-KW"/>
</dbReference>
<dbReference type="InterPro" id="IPR027417">
    <property type="entry name" value="P-loop_NTPase"/>
</dbReference>
<dbReference type="Pfam" id="PF00004">
    <property type="entry name" value="AAA"/>
    <property type="match status" value="1"/>
</dbReference>
<dbReference type="PANTHER" id="PTHR48102:SF3">
    <property type="entry name" value="ATP-DEPENDENT PROTEASE ATPASE SUBUNIT HSLU"/>
    <property type="match status" value="1"/>
</dbReference>
<dbReference type="OrthoDB" id="1721884at2759"/>
<name>A0A0D2LRU8_9CHLO</name>
<dbReference type="GO" id="GO:0016887">
    <property type="term" value="F:ATP hydrolysis activity"/>
    <property type="evidence" value="ECO:0007669"/>
    <property type="project" value="InterPro"/>
</dbReference>
<evidence type="ECO:0000259" key="2">
    <source>
        <dbReference type="Pfam" id="PF07724"/>
    </source>
</evidence>
<gene>
    <name evidence="3" type="ORF">MNEG_13553</name>
</gene>
<dbReference type="Proteomes" id="UP000054498">
    <property type="component" value="Unassembled WGS sequence"/>
</dbReference>
<keyword evidence="3" id="KW-0547">Nucleotide-binding</keyword>
<reference evidence="3 4" key="1">
    <citation type="journal article" date="2013" name="BMC Genomics">
        <title>Reconstruction of the lipid metabolism for the microalga Monoraphidium neglectum from its genome sequence reveals characteristics suitable for biofuel production.</title>
        <authorList>
            <person name="Bogen C."/>
            <person name="Al-Dilaimi A."/>
            <person name="Albersmeier A."/>
            <person name="Wichmann J."/>
            <person name="Grundmann M."/>
            <person name="Rupp O."/>
            <person name="Lauersen K.J."/>
            <person name="Blifernez-Klassen O."/>
            <person name="Kalinowski J."/>
            <person name="Goesmann A."/>
            <person name="Mussgnug J.H."/>
            <person name="Kruse O."/>
        </authorList>
    </citation>
    <scope>NUCLEOTIDE SEQUENCE [LARGE SCALE GENOMIC DNA]</scope>
    <source>
        <strain evidence="3 4">SAG 48.87</strain>
    </source>
</reference>
<evidence type="ECO:0000313" key="4">
    <source>
        <dbReference type="Proteomes" id="UP000054498"/>
    </source>
</evidence>